<dbReference type="Pfam" id="PF18978">
    <property type="entry name" value="DUF5714"/>
    <property type="match status" value="1"/>
</dbReference>
<dbReference type="AlphaFoldDB" id="A0A519BE19"/>
<organism evidence="2 3">
    <name type="scientific">Candidatus Acidulodesulfobacterium ferriphilum</name>
    <dbReference type="NCBI Taxonomy" id="2597223"/>
    <lineage>
        <taxon>Bacteria</taxon>
        <taxon>Deltaproteobacteria</taxon>
        <taxon>Candidatus Acidulodesulfobacterales</taxon>
        <taxon>Candidatus Acidulodesulfobacterium</taxon>
    </lineage>
</organism>
<feature type="domain" description="DUF5714" evidence="1">
    <location>
        <begin position="72"/>
        <end position="250"/>
    </location>
</feature>
<proteinExistence type="predicted"/>
<name>A0A519BE19_9DELT</name>
<accession>A0A519BE19</accession>
<gene>
    <name evidence="2" type="ORF">EVJ47_04385</name>
</gene>
<protein>
    <recommendedName>
        <fullName evidence="1">DUF5714 domain-containing protein</fullName>
    </recommendedName>
</protein>
<comment type="caution">
    <text evidence="2">The sequence shown here is derived from an EMBL/GenBank/DDBJ whole genome shotgun (WGS) entry which is preliminary data.</text>
</comment>
<dbReference type="InterPro" id="IPR043768">
    <property type="entry name" value="DUF5714"/>
</dbReference>
<evidence type="ECO:0000313" key="3">
    <source>
        <dbReference type="Proteomes" id="UP000320813"/>
    </source>
</evidence>
<sequence length="301" mass="33103">MSNKSGSYCSEQEHNLIANCLICGHSLEYLPFAVELTCFYCGKKEKGSIVCSSDRSHYVCDDCHNLSSFNYIKDFILSTEGKNPFEITFDILNNPSVTVPMLGCHHAYILTGAVLASLKNRGYVHISEADIEEAFYRLSKQAVGGYCGLSGVCGIVPAGGIVYSILTGSVCGKDIEQKITMKITALLSKAVFDLTGPSCCKAYLFKALEIISASLYEDFNFLLIDNDVDISCNFKELHPHGCMQEKCPYFAPSYTVSVEWLKENLKDTAISRFLKVAPVEISLKLDKSSLESNNNIPPAPC</sequence>
<evidence type="ECO:0000259" key="1">
    <source>
        <dbReference type="Pfam" id="PF18978"/>
    </source>
</evidence>
<evidence type="ECO:0000313" key="2">
    <source>
        <dbReference type="EMBL" id="RZD15516.1"/>
    </source>
</evidence>
<reference evidence="2 3" key="1">
    <citation type="submission" date="2019-01" db="EMBL/GenBank/DDBJ databases">
        <title>Insights into ecological role of a new deltaproteobacterial order Candidatus Sinidesulfobacterales (Sva0485) by metagenomics and metatranscriptomics.</title>
        <authorList>
            <person name="Tan S."/>
            <person name="Liu J."/>
            <person name="Fang Y."/>
            <person name="Hedlund B.P."/>
            <person name="Lian Z.H."/>
            <person name="Huang L.Y."/>
            <person name="Li J.T."/>
            <person name="Huang L.N."/>
            <person name="Li W.J."/>
            <person name="Jiang H.C."/>
            <person name="Dong H.L."/>
            <person name="Shu W.S."/>
        </authorList>
    </citation>
    <scope>NUCLEOTIDE SEQUENCE [LARGE SCALE GENOMIC DNA]</scope>
    <source>
        <strain evidence="2">AP3</strain>
    </source>
</reference>
<dbReference type="EMBL" id="SGBD01000001">
    <property type="protein sequence ID" value="RZD15516.1"/>
    <property type="molecule type" value="Genomic_DNA"/>
</dbReference>
<dbReference type="Proteomes" id="UP000320813">
    <property type="component" value="Unassembled WGS sequence"/>
</dbReference>